<name>Q23QQ5_TETTS</name>
<evidence type="ECO:0000256" key="2">
    <source>
        <dbReference type="SAM" id="Phobius"/>
    </source>
</evidence>
<evidence type="ECO:0000256" key="1">
    <source>
        <dbReference type="SAM" id="Coils"/>
    </source>
</evidence>
<reference evidence="4" key="1">
    <citation type="journal article" date="2006" name="PLoS Biol.">
        <title>Macronuclear genome sequence of the ciliate Tetrahymena thermophila, a model eukaryote.</title>
        <authorList>
            <person name="Eisen J.A."/>
            <person name="Coyne R.S."/>
            <person name="Wu M."/>
            <person name="Wu D."/>
            <person name="Thiagarajan M."/>
            <person name="Wortman J.R."/>
            <person name="Badger J.H."/>
            <person name="Ren Q."/>
            <person name="Amedeo P."/>
            <person name="Jones K.M."/>
            <person name="Tallon L.J."/>
            <person name="Delcher A.L."/>
            <person name="Salzberg S.L."/>
            <person name="Silva J.C."/>
            <person name="Haas B.J."/>
            <person name="Majoros W.H."/>
            <person name="Farzad M."/>
            <person name="Carlton J.M."/>
            <person name="Smith R.K. Jr."/>
            <person name="Garg J."/>
            <person name="Pearlman R.E."/>
            <person name="Karrer K.M."/>
            <person name="Sun L."/>
            <person name="Manning G."/>
            <person name="Elde N.C."/>
            <person name="Turkewitz A.P."/>
            <person name="Asai D.J."/>
            <person name="Wilkes D.E."/>
            <person name="Wang Y."/>
            <person name="Cai H."/>
            <person name="Collins K."/>
            <person name="Stewart B.A."/>
            <person name="Lee S.R."/>
            <person name="Wilamowska K."/>
            <person name="Weinberg Z."/>
            <person name="Ruzzo W.L."/>
            <person name="Wloga D."/>
            <person name="Gaertig J."/>
            <person name="Frankel J."/>
            <person name="Tsao C.-C."/>
            <person name="Gorovsky M.A."/>
            <person name="Keeling P.J."/>
            <person name="Waller R.F."/>
            <person name="Patron N.J."/>
            <person name="Cherry J.M."/>
            <person name="Stover N.A."/>
            <person name="Krieger C.J."/>
            <person name="del Toro C."/>
            <person name="Ryder H.F."/>
            <person name="Williamson S.C."/>
            <person name="Barbeau R.A."/>
            <person name="Hamilton E.P."/>
            <person name="Orias E."/>
        </authorList>
    </citation>
    <scope>NUCLEOTIDE SEQUENCE [LARGE SCALE GENOMIC DNA]</scope>
    <source>
        <strain evidence="4">SB210</strain>
    </source>
</reference>
<evidence type="ECO:0000313" key="3">
    <source>
        <dbReference type="EMBL" id="EAR98833.2"/>
    </source>
</evidence>
<proteinExistence type="predicted"/>
<dbReference type="InParanoid" id="Q23QQ5"/>
<dbReference type="KEGG" id="tet:TTHERM_00252270"/>
<protein>
    <submittedName>
        <fullName evidence="3">Transmembrane protein, putative</fullName>
    </submittedName>
</protein>
<keyword evidence="4" id="KW-1185">Reference proteome</keyword>
<feature type="transmembrane region" description="Helical" evidence="2">
    <location>
        <begin position="203"/>
        <end position="228"/>
    </location>
</feature>
<feature type="coiled-coil region" evidence="1">
    <location>
        <begin position="70"/>
        <end position="119"/>
    </location>
</feature>
<dbReference type="GeneID" id="7835684"/>
<feature type="transmembrane region" description="Helical" evidence="2">
    <location>
        <begin position="234"/>
        <end position="253"/>
    </location>
</feature>
<accession>Q23QQ5</accession>
<dbReference type="HOGENOM" id="CLU_528437_0_0_1"/>
<keyword evidence="2" id="KW-0472">Membrane</keyword>
<sequence length="341" mass="39095">MQNINILLTNLDDLLLSETQQTDQIFQILSQLDYQLLHIQNEDYQKYGYYQYLIAEKCLNSLTNISENYKSRYKEQLNTFKKQYDQYQNNFVQQARRDLSSEQNQLIEYKIQLQEVQKNQGCNGIFNILGTTLNLYKIENTIKSVGNASKAIIAKSNVITTLGLTAIETCKIYYDYLKLRSKCLNEGQIRQAKTSLKQQLKALGARSVCSSIISTGATALGLTIAALISPAAGAIALGGVLGAIVGGICSYFVQKQYIDPYFLEEQNYIIECERLLGLEDFRQANQGIDYTKEEFDFKYKRSLLNEHPDKQTTDTMRANARHNIFKIQLAKEMIYKHRGWQ</sequence>
<evidence type="ECO:0000313" key="4">
    <source>
        <dbReference type="Proteomes" id="UP000009168"/>
    </source>
</evidence>
<dbReference type="EMBL" id="GG662647">
    <property type="protein sequence ID" value="EAR98833.2"/>
    <property type="molecule type" value="Genomic_DNA"/>
</dbReference>
<keyword evidence="2" id="KW-1133">Transmembrane helix</keyword>
<dbReference type="AlphaFoldDB" id="Q23QQ5"/>
<dbReference type="RefSeq" id="XP_001019078.2">
    <property type="nucleotide sequence ID" value="XM_001019078.2"/>
</dbReference>
<keyword evidence="2 3" id="KW-0812">Transmembrane</keyword>
<keyword evidence="1" id="KW-0175">Coiled coil</keyword>
<gene>
    <name evidence="3" type="ORF">TTHERM_00252270</name>
</gene>
<organism evidence="3 4">
    <name type="scientific">Tetrahymena thermophila (strain SB210)</name>
    <dbReference type="NCBI Taxonomy" id="312017"/>
    <lineage>
        <taxon>Eukaryota</taxon>
        <taxon>Sar</taxon>
        <taxon>Alveolata</taxon>
        <taxon>Ciliophora</taxon>
        <taxon>Intramacronucleata</taxon>
        <taxon>Oligohymenophorea</taxon>
        <taxon>Hymenostomatida</taxon>
        <taxon>Tetrahymenina</taxon>
        <taxon>Tetrahymenidae</taxon>
        <taxon>Tetrahymena</taxon>
    </lineage>
</organism>
<dbReference type="Proteomes" id="UP000009168">
    <property type="component" value="Unassembled WGS sequence"/>
</dbReference>